<name>A0A814WDF9_9BILA</name>
<comment type="caution">
    <text evidence="1">The sequence shown here is derived from an EMBL/GenBank/DDBJ whole genome shotgun (WGS) entry which is preliminary data.</text>
</comment>
<dbReference type="AlphaFoldDB" id="A0A814WDF9"/>
<protein>
    <submittedName>
        <fullName evidence="1">Uncharacterized protein</fullName>
    </submittedName>
</protein>
<evidence type="ECO:0000313" key="1">
    <source>
        <dbReference type="EMBL" id="CAF1202593.1"/>
    </source>
</evidence>
<organism evidence="1 3">
    <name type="scientific">Didymodactylos carnosus</name>
    <dbReference type="NCBI Taxonomy" id="1234261"/>
    <lineage>
        <taxon>Eukaryota</taxon>
        <taxon>Metazoa</taxon>
        <taxon>Spiralia</taxon>
        <taxon>Gnathifera</taxon>
        <taxon>Rotifera</taxon>
        <taxon>Eurotatoria</taxon>
        <taxon>Bdelloidea</taxon>
        <taxon>Philodinida</taxon>
        <taxon>Philodinidae</taxon>
        <taxon>Didymodactylos</taxon>
    </lineage>
</organism>
<dbReference type="OrthoDB" id="10014977at2759"/>
<dbReference type="EMBL" id="CAJNOQ010008637">
    <property type="protein sequence ID" value="CAF1202593.1"/>
    <property type="molecule type" value="Genomic_DNA"/>
</dbReference>
<reference evidence="1" key="1">
    <citation type="submission" date="2021-02" db="EMBL/GenBank/DDBJ databases">
        <authorList>
            <person name="Nowell W R."/>
        </authorList>
    </citation>
    <scope>NUCLEOTIDE SEQUENCE</scope>
</reference>
<dbReference type="Proteomes" id="UP000663829">
    <property type="component" value="Unassembled WGS sequence"/>
</dbReference>
<evidence type="ECO:0000313" key="3">
    <source>
        <dbReference type="Proteomes" id="UP000663829"/>
    </source>
</evidence>
<dbReference type="EMBL" id="CAJOBC010008637">
    <property type="protein sequence ID" value="CAF3966996.1"/>
    <property type="molecule type" value="Genomic_DNA"/>
</dbReference>
<gene>
    <name evidence="1" type="ORF">GPM918_LOCUS23799</name>
    <name evidence="2" type="ORF">SRO942_LOCUS23797</name>
</gene>
<accession>A0A814WDF9</accession>
<evidence type="ECO:0000313" key="2">
    <source>
        <dbReference type="EMBL" id="CAF3966996.1"/>
    </source>
</evidence>
<sequence>MNVSWVTHWFSLRNHIKLVLGDRNHNKASSKCPIKRYKSGKYFLGDKLDVQETMHERIKLLETLAKDCQVLVHVKGSYYQLQNPAAQVPISDSNLVIGHGFAFELRDAQDRMLCNSVCLNKNPLDIAEVKCFISGAINRGWTWSRTNPTVLSDGFYEANPSTYQKTKTQIQTDCQNVKLKRQMMLALRRLYDDETNVE</sequence>
<keyword evidence="3" id="KW-1185">Reference proteome</keyword>
<dbReference type="Proteomes" id="UP000681722">
    <property type="component" value="Unassembled WGS sequence"/>
</dbReference>
<proteinExistence type="predicted"/>